<keyword evidence="3" id="KW-1185">Reference proteome</keyword>
<accession>A0AAV5DXQ2</accession>
<dbReference type="Proteomes" id="UP001054889">
    <property type="component" value="Unassembled WGS sequence"/>
</dbReference>
<dbReference type="AlphaFoldDB" id="A0AAV5DXQ2"/>
<proteinExistence type="predicted"/>
<reference evidence="2" key="1">
    <citation type="journal article" date="2018" name="DNA Res.">
        <title>Multiple hybrid de novo genome assembly of finger millet, an orphan allotetraploid crop.</title>
        <authorList>
            <person name="Hatakeyama M."/>
            <person name="Aluri S."/>
            <person name="Balachadran M.T."/>
            <person name="Sivarajan S.R."/>
            <person name="Patrignani A."/>
            <person name="Gruter S."/>
            <person name="Poveda L."/>
            <person name="Shimizu-Inatsugi R."/>
            <person name="Baeten J."/>
            <person name="Francoijs K.J."/>
            <person name="Nataraja K.N."/>
            <person name="Reddy Y.A.N."/>
            <person name="Phadnis S."/>
            <person name="Ravikumar R.L."/>
            <person name="Schlapbach R."/>
            <person name="Sreeman S.M."/>
            <person name="Shimizu K.K."/>
        </authorList>
    </citation>
    <scope>NUCLEOTIDE SEQUENCE</scope>
</reference>
<evidence type="ECO:0000256" key="1">
    <source>
        <dbReference type="SAM" id="MobiDB-lite"/>
    </source>
</evidence>
<evidence type="ECO:0000313" key="2">
    <source>
        <dbReference type="EMBL" id="GJN14922.1"/>
    </source>
</evidence>
<comment type="caution">
    <text evidence="2">The sequence shown here is derived from an EMBL/GenBank/DDBJ whole genome shotgun (WGS) entry which is preliminary data.</text>
</comment>
<feature type="region of interest" description="Disordered" evidence="1">
    <location>
        <begin position="87"/>
        <end position="106"/>
    </location>
</feature>
<reference evidence="2" key="2">
    <citation type="submission" date="2021-12" db="EMBL/GenBank/DDBJ databases">
        <title>Resequencing data analysis of finger millet.</title>
        <authorList>
            <person name="Hatakeyama M."/>
            <person name="Aluri S."/>
            <person name="Balachadran M.T."/>
            <person name="Sivarajan S.R."/>
            <person name="Poveda L."/>
            <person name="Shimizu-Inatsugi R."/>
            <person name="Schlapbach R."/>
            <person name="Sreeman S.M."/>
            <person name="Shimizu K.K."/>
        </authorList>
    </citation>
    <scope>NUCLEOTIDE SEQUENCE</scope>
</reference>
<name>A0AAV5DXQ2_ELECO</name>
<sequence length="147" mass="15776">MTDPAEPQRQRGARGGNPHPTRKASPSRKAVIARQCRAVLQQRAGKGTEETAASARARGLRSLVSARLLRWCGVVWCASRQAGRRWRRGVGDGAASGRAARPGDKRIKRHCPTSAAFNSCPPATTRRLLANKASGNSSFLALNLPRG</sequence>
<feature type="region of interest" description="Disordered" evidence="1">
    <location>
        <begin position="1"/>
        <end position="32"/>
    </location>
</feature>
<dbReference type="EMBL" id="BQKI01000071">
    <property type="protein sequence ID" value="GJN14922.1"/>
    <property type="molecule type" value="Genomic_DNA"/>
</dbReference>
<gene>
    <name evidence="2" type="primary">gb01799</name>
    <name evidence="2" type="ORF">PR202_gb01799</name>
</gene>
<protein>
    <submittedName>
        <fullName evidence="2">Uncharacterized protein</fullName>
    </submittedName>
</protein>
<evidence type="ECO:0000313" key="3">
    <source>
        <dbReference type="Proteomes" id="UP001054889"/>
    </source>
</evidence>
<organism evidence="2 3">
    <name type="scientific">Eleusine coracana subsp. coracana</name>
    <dbReference type="NCBI Taxonomy" id="191504"/>
    <lineage>
        <taxon>Eukaryota</taxon>
        <taxon>Viridiplantae</taxon>
        <taxon>Streptophyta</taxon>
        <taxon>Embryophyta</taxon>
        <taxon>Tracheophyta</taxon>
        <taxon>Spermatophyta</taxon>
        <taxon>Magnoliopsida</taxon>
        <taxon>Liliopsida</taxon>
        <taxon>Poales</taxon>
        <taxon>Poaceae</taxon>
        <taxon>PACMAD clade</taxon>
        <taxon>Chloridoideae</taxon>
        <taxon>Cynodonteae</taxon>
        <taxon>Eleusininae</taxon>
        <taxon>Eleusine</taxon>
    </lineage>
</organism>